<dbReference type="PROSITE" id="PS00617">
    <property type="entry name" value="RECF_1"/>
    <property type="match status" value="1"/>
</dbReference>
<dbReference type="GO" id="GO:0003697">
    <property type="term" value="F:single-stranded DNA binding"/>
    <property type="evidence" value="ECO:0007669"/>
    <property type="project" value="UniProtKB-UniRule"/>
</dbReference>
<organism evidence="11 12">
    <name type="scientific">endosymbiont of Galathealinum brachiosum</name>
    <dbReference type="NCBI Taxonomy" id="2200906"/>
    <lineage>
        <taxon>Bacteria</taxon>
        <taxon>Pseudomonadati</taxon>
        <taxon>Pseudomonadota</taxon>
        <taxon>Gammaproteobacteria</taxon>
        <taxon>sulfur-oxidizing symbionts</taxon>
    </lineage>
</organism>
<keyword evidence="4 9" id="KW-0963">Cytoplasm</keyword>
<dbReference type="InterPro" id="IPR018078">
    <property type="entry name" value="DNA-binding_RecF_CS"/>
</dbReference>
<keyword evidence="6 9" id="KW-0547">Nucleotide-binding</keyword>
<comment type="subcellular location">
    <subcellularLocation>
        <location evidence="1 9">Cytoplasm</location>
    </subcellularLocation>
</comment>
<evidence type="ECO:0000256" key="1">
    <source>
        <dbReference type="ARBA" id="ARBA00004496"/>
    </source>
</evidence>
<evidence type="ECO:0000256" key="4">
    <source>
        <dbReference type="ARBA" id="ARBA00022490"/>
    </source>
</evidence>
<gene>
    <name evidence="9" type="primary">recF</name>
    <name evidence="11" type="ORF">DIZ80_10390</name>
</gene>
<name>A0A370DCP5_9GAMM</name>
<dbReference type="GO" id="GO:0006302">
    <property type="term" value="P:double-strand break repair"/>
    <property type="evidence" value="ECO:0007669"/>
    <property type="project" value="TreeGrafter"/>
</dbReference>
<dbReference type="HAMAP" id="MF_00365">
    <property type="entry name" value="RecF"/>
    <property type="match status" value="1"/>
</dbReference>
<evidence type="ECO:0000313" key="11">
    <source>
        <dbReference type="EMBL" id="RDH82679.1"/>
    </source>
</evidence>
<evidence type="ECO:0000256" key="9">
    <source>
        <dbReference type="HAMAP-Rule" id="MF_00365"/>
    </source>
</evidence>
<dbReference type="AlphaFoldDB" id="A0A370DCP5"/>
<evidence type="ECO:0000256" key="7">
    <source>
        <dbReference type="ARBA" id="ARBA00022840"/>
    </source>
</evidence>
<dbReference type="Gene3D" id="3.40.50.300">
    <property type="entry name" value="P-loop containing nucleotide triphosphate hydrolases"/>
    <property type="match status" value="1"/>
</dbReference>
<accession>A0A370DCP5</accession>
<dbReference type="GO" id="GO:0005737">
    <property type="term" value="C:cytoplasm"/>
    <property type="evidence" value="ECO:0007669"/>
    <property type="project" value="UniProtKB-SubCell"/>
</dbReference>
<evidence type="ECO:0000313" key="12">
    <source>
        <dbReference type="Proteomes" id="UP000254266"/>
    </source>
</evidence>
<feature type="domain" description="RecF/RecN/SMC N-terminal" evidence="10">
    <location>
        <begin position="3"/>
        <end position="335"/>
    </location>
</feature>
<dbReference type="Gene3D" id="1.20.1050.90">
    <property type="entry name" value="RecF/RecN/SMC, N-terminal domain"/>
    <property type="match status" value="1"/>
</dbReference>
<comment type="caution">
    <text evidence="11">The sequence shown here is derived from an EMBL/GenBank/DDBJ whole genome shotgun (WGS) entry which is preliminary data.</text>
</comment>
<dbReference type="Pfam" id="PF02463">
    <property type="entry name" value="SMC_N"/>
    <property type="match status" value="1"/>
</dbReference>
<dbReference type="InterPro" id="IPR042174">
    <property type="entry name" value="RecF_2"/>
</dbReference>
<dbReference type="SUPFAM" id="SSF52540">
    <property type="entry name" value="P-loop containing nucleoside triphosphate hydrolases"/>
    <property type="match status" value="1"/>
</dbReference>
<dbReference type="GO" id="GO:0006260">
    <property type="term" value="P:DNA replication"/>
    <property type="evidence" value="ECO:0007669"/>
    <property type="project" value="UniProtKB-UniRule"/>
</dbReference>
<dbReference type="InterPro" id="IPR003395">
    <property type="entry name" value="RecF/RecN/SMC_N"/>
</dbReference>
<keyword evidence="12" id="KW-1185">Reference proteome</keyword>
<dbReference type="Proteomes" id="UP000254266">
    <property type="component" value="Unassembled WGS sequence"/>
</dbReference>
<comment type="function">
    <text evidence="9">The RecF protein is involved in DNA metabolism; it is required for DNA replication and normal SOS inducibility. RecF binds preferentially to single-stranded, linear DNA. It also seems to bind ATP.</text>
</comment>
<sequence>MGLSSLEIKHFRNLQSVLIEPDAGLNLIIGENAAGKTSLLESIFYLSYGRSFRNSQIRHLVSYESDFFRLICNLNDNSTRIGLERNLKEQTIRINRQTVSRISELSTLLPVLVLHPDSHQLISSGPENRRQFMDWGVFHVEHQFIDSWKSYKKALSQRNAALRMQQSDKLCSLWNMELIEHAKIIETHRLNYLGEIQKIITVLANDLFPEHCIEMAYKRGWPEDVEYENYLLANLARDKDKGFTQSGPHRADIKITIDGKSAQSSISRGQQKKLVTLLKIAQLSFFSKSSDRRCILLFDDLPAELDKENQNKIMSILSKLNIQLFITAIESNQIDCDYWGKHKVFHVEHGCVSEVFR</sequence>
<dbReference type="GO" id="GO:0009432">
    <property type="term" value="P:SOS response"/>
    <property type="evidence" value="ECO:0007669"/>
    <property type="project" value="UniProtKB-UniRule"/>
</dbReference>
<dbReference type="GO" id="GO:0005524">
    <property type="term" value="F:ATP binding"/>
    <property type="evidence" value="ECO:0007669"/>
    <property type="project" value="UniProtKB-UniRule"/>
</dbReference>
<evidence type="ECO:0000256" key="3">
    <source>
        <dbReference type="ARBA" id="ARBA00020170"/>
    </source>
</evidence>
<keyword evidence="9" id="KW-0234">DNA repair</keyword>
<dbReference type="InterPro" id="IPR027417">
    <property type="entry name" value="P-loop_NTPase"/>
</dbReference>
<proteinExistence type="inferred from homology"/>
<protein>
    <recommendedName>
        <fullName evidence="3 9">DNA replication and repair protein RecF</fullName>
    </recommendedName>
</protein>
<reference evidence="11 12" key="1">
    <citation type="journal article" date="2018" name="ISME J.">
        <title>Endosymbiont genomes yield clues of tubeworm success.</title>
        <authorList>
            <person name="Li Y."/>
            <person name="Liles M.R."/>
            <person name="Halanych K.M."/>
        </authorList>
    </citation>
    <scope>NUCLEOTIDE SEQUENCE [LARGE SCALE GENOMIC DNA]</scope>
    <source>
        <strain evidence="11">A1464</strain>
    </source>
</reference>
<keyword evidence="9" id="KW-0742">SOS response</keyword>
<evidence type="ECO:0000259" key="10">
    <source>
        <dbReference type="Pfam" id="PF02463"/>
    </source>
</evidence>
<dbReference type="InterPro" id="IPR001238">
    <property type="entry name" value="DNA-binding_RecF"/>
</dbReference>
<evidence type="ECO:0000256" key="8">
    <source>
        <dbReference type="ARBA" id="ARBA00023125"/>
    </source>
</evidence>
<dbReference type="EMBL" id="QFXC01000011">
    <property type="protein sequence ID" value="RDH82679.1"/>
    <property type="molecule type" value="Genomic_DNA"/>
</dbReference>
<dbReference type="PANTHER" id="PTHR32182">
    <property type="entry name" value="DNA REPLICATION AND REPAIR PROTEIN RECF"/>
    <property type="match status" value="1"/>
</dbReference>
<dbReference type="GO" id="GO:0000731">
    <property type="term" value="P:DNA synthesis involved in DNA repair"/>
    <property type="evidence" value="ECO:0007669"/>
    <property type="project" value="TreeGrafter"/>
</dbReference>
<keyword evidence="9" id="KW-0227">DNA damage</keyword>
<dbReference type="NCBIfam" id="TIGR00611">
    <property type="entry name" value="recf"/>
    <property type="match status" value="1"/>
</dbReference>
<dbReference type="PANTHER" id="PTHR32182:SF0">
    <property type="entry name" value="DNA REPLICATION AND REPAIR PROTEIN RECF"/>
    <property type="match status" value="1"/>
</dbReference>
<keyword evidence="5 9" id="KW-0235">DNA replication</keyword>
<comment type="similarity">
    <text evidence="2 9">Belongs to the RecF family.</text>
</comment>
<keyword evidence="8 9" id="KW-0238">DNA-binding</keyword>
<evidence type="ECO:0000256" key="2">
    <source>
        <dbReference type="ARBA" id="ARBA00008016"/>
    </source>
</evidence>
<keyword evidence="7 9" id="KW-0067">ATP-binding</keyword>
<evidence type="ECO:0000256" key="5">
    <source>
        <dbReference type="ARBA" id="ARBA00022705"/>
    </source>
</evidence>
<evidence type="ECO:0000256" key="6">
    <source>
        <dbReference type="ARBA" id="ARBA00022741"/>
    </source>
</evidence>
<feature type="binding site" evidence="9">
    <location>
        <begin position="30"/>
        <end position="37"/>
    </location>
    <ligand>
        <name>ATP</name>
        <dbReference type="ChEBI" id="CHEBI:30616"/>
    </ligand>
</feature>